<name>I4BC18_TURPD</name>
<keyword evidence="2" id="KW-0614">Plasmid</keyword>
<dbReference type="Proteomes" id="UP000006048">
    <property type="component" value="Plasmid pTURPA.01"/>
</dbReference>
<gene>
    <name evidence="2" type="ordered locus">Turpa_0023</name>
</gene>
<dbReference type="HOGENOM" id="CLU_899988_0_0_12"/>
<dbReference type="EMBL" id="CP002960">
    <property type="protein sequence ID" value="AFM14825.1"/>
    <property type="molecule type" value="Genomic_DNA"/>
</dbReference>
<protein>
    <recommendedName>
        <fullName evidence="4">Mammalian cell entry related domain protein</fullName>
    </recommendedName>
</protein>
<evidence type="ECO:0000256" key="1">
    <source>
        <dbReference type="SAM" id="Phobius"/>
    </source>
</evidence>
<keyword evidence="1" id="KW-0472">Membrane</keyword>
<dbReference type="KEGG" id="tpx:Turpa_0023"/>
<keyword evidence="1" id="KW-0812">Transmembrane</keyword>
<reference evidence="2 3" key="1">
    <citation type="submission" date="2012-06" db="EMBL/GenBank/DDBJ databases">
        <title>The complete plasmid of genome of Turneriella parva DSM 21527.</title>
        <authorList>
            <consortium name="US DOE Joint Genome Institute (JGI-PGF)"/>
            <person name="Lucas S."/>
            <person name="Han J."/>
            <person name="Lapidus A."/>
            <person name="Bruce D."/>
            <person name="Goodwin L."/>
            <person name="Pitluck S."/>
            <person name="Peters L."/>
            <person name="Kyrpides N."/>
            <person name="Mavromatis K."/>
            <person name="Ivanova N."/>
            <person name="Mikhailova N."/>
            <person name="Chertkov O."/>
            <person name="Detter J.C."/>
            <person name="Tapia R."/>
            <person name="Han C."/>
            <person name="Land M."/>
            <person name="Hauser L."/>
            <person name="Markowitz V."/>
            <person name="Cheng J.-F."/>
            <person name="Hugenholtz P."/>
            <person name="Woyke T."/>
            <person name="Wu D."/>
            <person name="Gronow S."/>
            <person name="Wellnitz S."/>
            <person name="Brambilla E."/>
            <person name="Klenk H.-P."/>
            <person name="Eisen J.A."/>
        </authorList>
    </citation>
    <scope>NUCLEOTIDE SEQUENCE [LARGE SCALE GENOMIC DNA]</scope>
    <source>
        <strain evidence="3">ATCC BAA-1111 / DSM 21527 / NCTC 11395 / H</strain>
        <plasmid evidence="3">Plasmid pTURPA.01</plasmid>
    </source>
</reference>
<proteinExistence type="predicted"/>
<keyword evidence="3" id="KW-1185">Reference proteome</keyword>
<evidence type="ECO:0000313" key="3">
    <source>
        <dbReference type="Proteomes" id="UP000006048"/>
    </source>
</evidence>
<sequence>MKTAEIRTSTAEWLSFWDTIRNPDRMTLLIGFVILMFFVVFLGYFGTRSLVRSLDFYRMTFSSEFVEDVRPGTKIRYQGALEIGEVEYLVSGTSGHRIYAKIRKDFPIPRAASRASLSSWGYFGAKFINIEVVPSSADDAVYSLEHSMPLEKIVNSSIMFQQYYDAIRSDNGNLSVLETRLKQLRKTVVDLKRIPYVQRVAARNVVRNTTRMMNGFFSMVNSTSSDLYGMLLKVNGASEFLVYDLNKNLPKIKANMLKLEQSVAYGGESFSARLLHEETLYLLLLDYARYANEKLNDMASAPYRIFFNN</sequence>
<accession>I4BC18</accession>
<evidence type="ECO:0000313" key="2">
    <source>
        <dbReference type="EMBL" id="AFM14825.1"/>
    </source>
</evidence>
<dbReference type="AlphaFoldDB" id="I4BC18"/>
<keyword evidence="1" id="KW-1133">Transmembrane helix</keyword>
<evidence type="ECO:0008006" key="4">
    <source>
        <dbReference type="Google" id="ProtNLM"/>
    </source>
</evidence>
<organism evidence="2 3">
    <name type="scientific">Turneriella parva (strain ATCC BAA-1111 / DSM 21527 / NCTC 11395 / H)</name>
    <name type="common">Leptospira parva</name>
    <dbReference type="NCBI Taxonomy" id="869212"/>
    <lineage>
        <taxon>Bacteria</taxon>
        <taxon>Pseudomonadati</taxon>
        <taxon>Spirochaetota</taxon>
        <taxon>Spirochaetia</taxon>
        <taxon>Leptospirales</taxon>
        <taxon>Leptospiraceae</taxon>
        <taxon>Turneriella</taxon>
    </lineage>
</organism>
<geneLocation type="plasmid" evidence="2 3">
    <name>pTURPA.01</name>
</geneLocation>
<dbReference type="RefSeq" id="WP_014805300.1">
    <property type="nucleotide sequence ID" value="NC_018021.1"/>
</dbReference>
<feature type="transmembrane region" description="Helical" evidence="1">
    <location>
        <begin position="26"/>
        <end position="45"/>
    </location>
</feature>